<dbReference type="Gene3D" id="3.40.640.10">
    <property type="entry name" value="Type I PLP-dependent aspartate aminotransferase-like (Major domain)"/>
    <property type="match status" value="1"/>
</dbReference>
<dbReference type="UniPathway" id="UPA00253">
    <property type="reaction ID" value="UER00329"/>
</dbReference>
<evidence type="ECO:0000256" key="1">
    <source>
        <dbReference type="ARBA" id="ARBA00022642"/>
    </source>
</evidence>
<dbReference type="UniPathway" id="UPA00334">
    <property type="reaction ID" value="UER00455"/>
</dbReference>
<dbReference type="InterPro" id="IPR015424">
    <property type="entry name" value="PyrdxlP-dep_Trfase"/>
</dbReference>
<feature type="modified residue" description="N6-(pyridoxal phosphate)lysine" evidence="4">
    <location>
        <position position="287"/>
    </location>
</feature>
<dbReference type="GO" id="GO:0030429">
    <property type="term" value="F:kynureninase activity"/>
    <property type="evidence" value="ECO:0007669"/>
    <property type="project" value="UniProtKB-UniRule"/>
</dbReference>
<dbReference type="EMBL" id="CAJHIA010000002">
    <property type="protein sequence ID" value="CAD6439345.1"/>
    <property type="molecule type" value="Genomic_DNA"/>
</dbReference>
<dbReference type="Pfam" id="PF00266">
    <property type="entry name" value="Aminotran_5"/>
    <property type="match status" value="1"/>
</dbReference>
<comment type="pathway">
    <text evidence="4 5">Amino-acid degradation; L-kynurenine degradation; L-alanine and anthranilate from L-kynurenine: step 1/1.</text>
</comment>
<keyword evidence="2 4" id="KW-0378">Hydrolase</keyword>
<dbReference type="HAMAP" id="MF_01970">
    <property type="entry name" value="Kynureninase"/>
    <property type="match status" value="1"/>
</dbReference>
<gene>
    <name evidence="4" type="primary">BNA5</name>
    <name evidence="8" type="ORF">SCLTRI_LOCUS168</name>
</gene>
<dbReference type="Pfam" id="PF22580">
    <property type="entry name" value="KYNU_C"/>
    <property type="match status" value="1"/>
</dbReference>
<dbReference type="EC" id="3.7.1.3" evidence="4 5"/>
<keyword evidence="4 5" id="KW-0963">Cytoplasm</keyword>
<feature type="domain" description="Aminotransferase class V" evidence="7">
    <location>
        <begin position="128"/>
        <end position="304"/>
    </location>
</feature>
<dbReference type="FunFam" id="3.40.640.10:FF:000031">
    <property type="entry name" value="Kynureninase"/>
    <property type="match status" value="1"/>
</dbReference>
<dbReference type="PANTHER" id="PTHR14084">
    <property type="entry name" value="KYNURENINASE"/>
    <property type="match status" value="1"/>
</dbReference>
<evidence type="ECO:0000256" key="2">
    <source>
        <dbReference type="ARBA" id="ARBA00022801"/>
    </source>
</evidence>
<organism evidence="8 9">
    <name type="scientific">Sclerotinia trifoliorum</name>
    <dbReference type="NCBI Taxonomy" id="28548"/>
    <lineage>
        <taxon>Eukaryota</taxon>
        <taxon>Fungi</taxon>
        <taxon>Dikarya</taxon>
        <taxon>Ascomycota</taxon>
        <taxon>Pezizomycotina</taxon>
        <taxon>Leotiomycetes</taxon>
        <taxon>Helotiales</taxon>
        <taxon>Sclerotiniaceae</taxon>
        <taxon>Sclerotinia</taxon>
    </lineage>
</organism>
<dbReference type="AlphaFoldDB" id="A0A8H2VLC9"/>
<keyword evidence="3 4" id="KW-0663">Pyridoxal phosphate</keyword>
<dbReference type="NCBIfam" id="TIGR01814">
    <property type="entry name" value="kynureninase"/>
    <property type="match status" value="1"/>
</dbReference>
<dbReference type="GO" id="GO:0019805">
    <property type="term" value="P:quinolinate biosynthetic process"/>
    <property type="evidence" value="ECO:0007669"/>
    <property type="project" value="UniProtKB-UniRule"/>
</dbReference>
<feature type="binding site" evidence="4">
    <location>
        <position position="264"/>
    </location>
    <ligand>
        <name>pyridoxal 5'-phosphate</name>
        <dbReference type="ChEBI" id="CHEBI:597326"/>
    </ligand>
</feature>
<dbReference type="InterPro" id="IPR000192">
    <property type="entry name" value="Aminotrans_V_dom"/>
</dbReference>
<reference evidence="8" key="1">
    <citation type="submission" date="2020-10" db="EMBL/GenBank/DDBJ databases">
        <authorList>
            <person name="Kusch S."/>
        </authorList>
    </citation>
    <scope>NUCLEOTIDE SEQUENCE</scope>
    <source>
        <strain evidence="8">SwB9</strain>
    </source>
</reference>
<comment type="cofactor">
    <cofactor evidence="4 5">
        <name>pyridoxal 5'-phosphate</name>
        <dbReference type="ChEBI" id="CHEBI:597326"/>
    </cofactor>
</comment>
<protein>
    <recommendedName>
        <fullName evidence="4 5">Kynureninase</fullName>
        <ecNumber evidence="4 5">3.7.1.3</ecNumber>
    </recommendedName>
    <alternativeName>
        <fullName evidence="4">Biosynthesis of nicotinic acid protein 5</fullName>
    </alternativeName>
    <alternativeName>
        <fullName evidence="4">L-kynurenine hydrolase</fullName>
    </alternativeName>
</protein>
<dbReference type="GO" id="GO:0005737">
    <property type="term" value="C:cytoplasm"/>
    <property type="evidence" value="ECO:0007669"/>
    <property type="project" value="UniProtKB-SubCell"/>
</dbReference>
<comment type="catalytic activity">
    <reaction evidence="5">
        <text>3-hydroxy-L-kynurenine + H2O = 3-hydroxyanthranilate + L-alanine + H(+)</text>
        <dbReference type="Rhea" id="RHEA:25143"/>
        <dbReference type="ChEBI" id="CHEBI:15377"/>
        <dbReference type="ChEBI" id="CHEBI:15378"/>
        <dbReference type="ChEBI" id="CHEBI:36559"/>
        <dbReference type="ChEBI" id="CHEBI:57972"/>
        <dbReference type="ChEBI" id="CHEBI:58125"/>
        <dbReference type="EC" id="3.7.1.3"/>
    </reaction>
</comment>
<feature type="binding site" evidence="4">
    <location>
        <position position="147"/>
    </location>
    <ligand>
        <name>pyridoxal 5'-phosphate</name>
        <dbReference type="ChEBI" id="CHEBI:597326"/>
    </ligand>
</feature>
<proteinExistence type="inferred from homology"/>
<comment type="function">
    <text evidence="4 5">Catalyzes the cleavage of L-kynurenine (L-Kyn) and L-3-hydroxykynurenine (L-3OHKyn) into anthranilic acid (AA) and 3-hydroxyanthranilic acid (3-OHAA), respectively.</text>
</comment>
<evidence type="ECO:0000256" key="4">
    <source>
        <dbReference type="HAMAP-Rule" id="MF_03017"/>
    </source>
</evidence>
<name>A0A8H2VLC9_9HELO</name>
<dbReference type="Proteomes" id="UP000624404">
    <property type="component" value="Unassembled WGS sequence"/>
</dbReference>
<dbReference type="InterPro" id="IPR015422">
    <property type="entry name" value="PyrdxlP-dep_Trfase_small"/>
</dbReference>
<dbReference type="OrthoDB" id="5978656at2759"/>
<dbReference type="InterPro" id="IPR015421">
    <property type="entry name" value="PyrdxlP-dep_Trfase_major"/>
</dbReference>
<dbReference type="PIRSF" id="PIRSF038800">
    <property type="entry name" value="KYNU"/>
    <property type="match status" value="1"/>
</dbReference>
<evidence type="ECO:0000256" key="5">
    <source>
        <dbReference type="PIRNR" id="PIRNR038800"/>
    </source>
</evidence>
<accession>A0A8H2VLC9</accession>
<feature type="binding site" evidence="4">
    <location>
        <position position="146"/>
    </location>
    <ligand>
        <name>pyridoxal 5'-phosphate</name>
        <dbReference type="ChEBI" id="CHEBI:597326"/>
    </ligand>
</feature>
<dbReference type="GO" id="GO:0030170">
    <property type="term" value="F:pyridoxal phosphate binding"/>
    <property type="evidence" value="ECO:0007669"/>
    <property type="project" value="UniProtKB-UniRule"/>
</dbReference>
<dbReference type="GO" id="GO:0034354">
    <property type="term" value="P:'de novo' NAD+ biosynthetic process from L-tryptophan"/>
    <property type="evidence" value="ECO:0007669"/>
    <property type="project" value="UniProtKB-UniRule"/>
</dbReference>
<dbReference type="GO" id="GO:0097053">
    <property type="term" value="P:L-kynurenine catabolic process"/>
    <property type="evidence" value="ECO:0007669"/>
    <property type="project" value="UniProtKB-UniRule"/>
</dbReference>
<keyword evidence="9" id="KW-1185">Reference proteome</keyword>
<evidence type="ECO:0000256" key="3">
    <source>
        <dbReference type="ARBA" id="ARBA00022898"/>
    </source>
</evidence>
<dbReference type="GO" id="GO:0019441">
    <property type="term" value="P:L-tryptophan catabolic process to kynurenine"/>
    <property type="evidence" value="ECO:0007669"/>
    <property type="project" value="TreeGrafter"/>
</dbReference>
<dbReference type="Gene3D" id="3.90.1150.10">
    <property type="entry name" value="Aspartate Aminotransferase, domain 1"/>
    <property type="match status" value="1"/>
</dbReference>
<comment type="subunit">
    <text evidence="4 5">Homodimer.</text>
</comment>
<dbReference type="InterPro" id="IPR010111">
    <property type="entry name" value="Kynureninase"/>
</dbReference>
<comment type="caution">
    <text evidence="4">Lacks conserved residue(s) required for the propagation of feature annotation.</text>
</comment>
<evidence type="ECO:0000256" key="6">
    <source>
        <dbReference type="SAM" id="MobiDB-lite"/>
    </source>
</evidence>
<dbReference type="PANTHER" id="PTHR14084:SF0">
    <property type="entry name" value="KYNURENINASE"/>
    <property type="match status" value="1"/>
</dbReference>
<sequence>MASPENNVGHEQHDQHRQPGQHMNSREYAVSQDVQDPLRQIRNEFLIPSTADLRASTLSSLESSITTSGDPCVYLCGNSLGLQPRITSTRIEQYLKTWATQGVFAHFKPLSDSPLPTWLHVDSSASGNIAPIVGAEPSEINVMQTLTANLHLIMSAFYKPDVNGRHKIILESKAFPSDHYAVESQIRHHNLSPAISMITLESNSIAGPTLPTDYILKAIEIHAKDTALLILPGIQFYTGQLFDIPLITRRARDCGIFVIWDLAHAIGNVPLYLHDWDVDAAAWCTYKYLNAGPGCIGGMFIHDRHTQVRDSSQNTDAGPGFLNRLSGWWGNDKNTRFAMENSFVPIAGAAGFQLSNPSVLDITSLNASLEVFKLAGGMEELRAKSVKITAYLEDLLLDTTIYEKGRFSIVTPQDREQRGAQLSLQLADGLLDVVMKELALRGVVVDERQPNVIRVAPAPLYNSFEDVWKFVAAFKEAMDISWKVNLGEVSAKGTGTGDVFMRR</sequence>
<comment type="caution">
    <text evidence="8">The sequence shown here is derived from an EMBL/GenBank/DDBJ whole genome shotgun (WGS) entry which is preliminary data.</text>
</comment>
<comment type="catalytic activity">
    <reaction evidence="4 5">
        <text>L-kynurenine + H2O = anthranilate + L-alanine + H(+)</text>
        <dbReference type="Rhea" id="RHEA:16813"/>
        <dbReference type="ChEBI" id="CHEBI:15377"/>
        <dbReference type="ChEBI" id="CHEBI:15378"/>
        <dbReference type="ChEBI" id="CHEBI:16567"/>
        <dbReference type="ChEBI" id="CHEBI:57959"/>
        <dbReference type="ChEBI" id="CHEBI:57972"/>
        <dbReference type="EC" id="3.7.1.3"/>
    </reaction>
</comment>
<feature type="region of interest" description="Disordered" evidence="6">
    <location>
        <begin position="1"/>
        <end position="33"/>
    </location>
</feature>
<evidence type="ECO:0000313" key="9">
    <source>
        <dbReference type="Proteomes" id="UP000624404"/>
    </source>
</evidence>
<feature type="compositionally biased region" description="Basic and acidic residues" evidence="6">
    <location>
        <begin position="8"/>
        <end position="17"/>
    </location>
</feature>
<evidence type="ECO:0000313" key="8">
    <source>
        <dbReference type="EMBL" id="CAD6439345.1"/>
    </source>
</evidence>
<feature type="binding site" evidence="4">
    <location>
        <position position="328"/>
    </location>
    <ligand>
        <name>pyridoxal 5'-phosphate</name>
        <dbReference type="ChEBI" id="CHEBI:597326"/>
    </ligand>
</feature>
<comment type="pathway">
    <text evidence="4 5">Cofactor biosynthesis; NAD(+) biosynthesis; quinolinate from L-kynurenine: step 2/3.</text>
</comment>
<dbReference type="SUPFAM" id="SSF53383">
    <property type="entry name" value="PLP-dependent transferases"/>
    <property type="match status" value="1"/>
</dbReference>
<comment type="similarity">
    <text evidence="4 5">Belongs to the kynureninase family.</text>
</comment>
<feature type="binding site" evidence="4">
    <location>
        <position position="286"/>
    </location>
    <ligand>
        <name>pyridoxal 5'-phosphate</name>
        <dbReference type="ChEBI" id="CHEBI:597326"/>
    </ligand>
</feature>
<feature type="binding site" evidence="4">
    <location>
        <position position="261"/>
    </location>
    <ligand>
        <name>pyridoxal 5'-phosphate</name>
        <dbReference type="ChEBI" id="CHEBI:597326"/>
    </ligand>
</feature>
<feature type="binding site" evidence="4">
    <location>
        <position position="356"/>
    </location>
    <ligand>
        <name>pyridoxal 5'-phosphate</name>
        <dbReference type="ChEBI" id="CHEBI:597326"/>
    </ligand>
</feature>
<comment type="subcellular location">
    <subcellularLocation>
        <location evidence="4 5">Cytoplasm</location>
    </subcellularLocation>
</comment>
<feature type="binding site" evidence="4">
    <location>
        <begin position="175"/>
        <end position="178"/>
    </location>
    <ligand>
        <name>pyridoxal 5'-phosphate</name>
        <dbReference type="ChEBI" id="CHEBI:597326"/>
    </ligand>
</feature>
<dbReference type="GO" id="GO:0043420">
    <property type="term" value="P:anthranilate metabolic process"/>
    <property type="evidence" value="ECO:0007669"/>
    <property type="project" value="UniProtKB-UniRule"/>
</dbReference>
<evidence type="ECO:0000259" key="7">
    <source>
        <dbReference type="Pfam" id="PF00266"/>
    </source>
</evidence>
<keyword evidence="1 4" id="KW-0662">Pyridine nucleotide biosynthesis</keyword>